<sequence length="81" mass="9687">MPLFGCTFVKFYRDRLPAIPIKFASVRSKIAYKKFYHINLNRLLALIPSRAKKRFDFAGIWFICHRYDGVFHDGRIARYRS</sequence>
<evidence type="ECO:0000313" key="2">
    <source>
        <dbReference type="Proteomes" id="UP000198916"/>
    </source>
</evidence>
<reference evidence="2" key="1">
    <citation type="submission" date="2016-10" db="EMBL/GenBank/DDBJ databases">
        <authorList>
            <person name="Varghese N."/>
            <person name="Submissions S."/>
        </authorList>
    </citation>
    <scope>NUCLEOTIDE SEQUENCE [LARGE SCALE GENOMIC DNA]</scope>
    <source>
        <strain evidence="2">Jip14</strain>
    </source>
</reference>
<name>A0A1H7LM02_9SPHI</name>
<accession>A0A1H7LM02</accession>
<evidence type="ECO:0000313" key="1">
    <source>
        <dbReference type="EMBL" id="SEK99417.1"/>
    </source>
</evidence>
<organism evidence="1 2">
    <name type="scientific">Parapedobacter koreensis</name>
    <dbReference type="NCBI Taxonomy" id="332977"/>
    <lineage>
        <taxon>Bacteria</taxon>
        <taxon>Pseudomonadati</taxon>
        <taxon>Bacteroidota</taxon>
        <taxon>Sphingobacteriia</taxon>
        <taxon>Sphingobacteriales</taxon>
        <taxon>Sphingobacteriaceae</taxon>
        <taxon>Parapedobacter</taxon>
    </lineage>
</organism>
<proteinExistence type="predicted"/>
<dbReference type="AlphaFoldDB" id="A0A1H7LM02"/>
<dbReference type="Proteomes" id="UP000198916">
    <property type="component" value="Unassembled WGS sequence"/>
</dbReference>
<dbReference type="STRING" id="332977.SAMN05421740_103194"/>
<gene>
    <name evidence="1" type="ORF">SAMN05421740_103194</name>
</gene>
<protein>
    <submittedName>
        <fullName evidence="1">Uncharacterized protein</fullName>
    </submittedName>
</protein>
<keyword evidence="2" id="KW-1185">Reference proteome</keyword>
<dbReference type="EMBL" id="FNZR01000003">
    <property type="protein sequence ID" value="SEK99417.1"/>
    <property type="molecule type" value="Genomic_DNA"/>
</dbReference>